<evidence type="ECO:0000259" key="2">
    <source>
        <dbReference type="PROSITE" id="PS50887"/>
    </source>
</evidence>
<reference evidence="3 4" key="1">
    <citation type="submission" date="2015-10" db="EMBL/GenBank/DDBJ databases">
        <authorList>
            <person name="Gilbert D.G."/>
        </authorList>
    </citation>
    <scope>NUCLEOTIDE SEQUENCE [LARGE SCALE GENOMIC DNA]</scope>
    <source>
        <strain evidence="3 4">NRRL B-16712</strain>
    </source>
</reference>
<dbReference type="PROSITE" id="PS50887">
    <property type="entry name" value="GGDEF"/>
    <property type="match status" value="1"/>
</dbReference>
<keyword evidence="1" id="KW-1133">Transmembrane helix</keyword>
<dbReference type="GO" id="GO:0052621">
    <property type="term" value="F:diguanylate cyclase activity"/>
    <property type="evidence" value="ECO:0007669"/>
    <property type="project" value="TreeGrafter"/>
</dbReference>
<dbReference type="SMART" id="SM00267">
    <property type="entry name" value="GGDEF"/>
    <property type="match status" value="1"/>
</dbReference>
<evidence type="ECO:0000256" key="1">
    <source>
        <dbReference type="SAM" id="Phobius"/>
    </source>
</evidence>
<feature type="transmembrane region" description="Helical" evidence="1">
    <location>
        <begin position="155"/>
        <end position="174"/>
    </location>
</feature>
<feature type="domain" description="GGDEF" evidence="2">
    <location>
        <begin position="215"/>
        <end position="349"/>
    </location>
</feature>
<name>A0A101JPP6_9ACTN</name>
<dbReference type="OrthoDB" id="23692at2"/>
<accession>A0A101JPP6</accession>
<sequence>MGAVTRPSTWPAVVLRGLGPRQAAPARLWIMIMIGTCTAVFFTAALLGDGGLDPLQLGCGIVLALFCLTVLALRPERAASLCVAGPLLGVAGVVVLDLGTADAGVTGQIFFTMPVLYAAVHLRVPGSVLVTAAAIGGDAIVVGRLLPLEEALTDLAFTGGMLILMGSVLTRAMVTQQRLVEKLRRQASVDPLTGLVTRRVLDDAVSAISSATSDTGTALVLIDVDKFKTINDTYGHAVGDDALVHIAAVLSARCRPQDVLARMGGDELAVLMTGCSYETALSRARDFVSTIHDQPLPLADGRRLALSISAGAAHAHQHTGSVRDLYISADTALYAAKRAGRGRVGELSGAERQALHVD</sequence>
<evidence type="ECO:0000313" key="3">
    <source>
        <dbReference type="EMBL" id="KUL30750.1"/>
    </source>
</evidence>
<dbReference type="PANTHER" id="PTHR45138:SF9">
    <property type="entry name" value="DIGUANYLATE CYCLASE DGCM-RELATED"/>
    <property type="match status" value="1"/>
</dbReference>
<dbReference type="CDD" id="cd01949">
    <property type="entry name" value="GGDEF"/>
    <property type="match status" value="1"/>
</dbReference>
<dbReference type="GO" id="GO:1902201">
    <property type="term" value="P:negative regulation of bacterial-type flagellum-dependent cell motility"/>
    <property type="evidence" value="ECO:0007669"/>
    <property type="project" value="TreeGrafter"/>
</dbReference>
<dbReference type="RefSeq" id="WP_067695554.1">
    <property type="nucleotide sequence ID" value="NZ_LLZH01000235.1"/>
</dbReference>
<protein>
    <recommendedName>
        <fullName evidence="2">GGDEF domain-containing protein</fullName>
    </recommendedName>
</protein>
<feature type="transmembrane region" description="Helical" evidence="1">
    <location>
        <begin position="28"/>
        <end position="48"/>
    </location>
</feature>
<organism evidence="3 4">
    <name type="scientific">Actinoplanes awajinensis subsp. mycoplanecinus</name>
    <dbReference type="NCBI Taxonomy" id="135947"/>
    <lineage>
        <taxon>Bacteria</taxon>
        <taxon>Bacillati</taxon>
        <taxon>Actinomycetota</taxon>
        <taxon>Actinomycetes</taxon>
        <taxon>Micromonosporales</taxon>
        <taxon>Micromonosporaceae</taxon>
        <taxon>Actinoplanes</taxon>
    </lineage>
</organism>
<dbReference type="InterPro" id="IPR050469">
    <property type="entry name" value="Diguanylate_Cyclase"/>
</dbReference>
<feature type="transmembrane region" description="Helical" evidence="1">
    <location>
        <begin position="55"/>
        <end position="72"/>
    </location>
</feature>
<dbReference type="NCBIfam" id="TIGR00254">
    <property type="entry name" value="GGDEF"/>
    <property type="match status" value="1"/>
</dbReference>
<dbReference type="EMBL" id="LLZH01000235">
    <property type="protein sequence ID" value="KUL30750.1"/>
    <property type="molecule type" value="Genomic_DNA"/>
</dbReference>
<keyword evidence="4" id="KW-1185">Reference proteome</keyword>
<evidence type="ECO:0000313" key="4">
    <source>
        <dbReference type="Proteomes" id="UP000053244"/>
    </source>
</evidence>
<dbReference type="InterPro" id="IPR043128">
    <property type="entry name" value="Rev_trsase/Diguanyl_cyclase"/>
</dbReference>
<keyword evidence="1" id="KW-0472">Membrane</keyword>
<dbReference type="GO" id="GO:0005886">
    <property type="term" value="C:plasma membrane"/>
    <property type="evidence" value="ECO:0007669"/>
    <property type="project" value="TreeGrafter"/>
</dbReference>
<dbReference type="Pfam" id="PF00990">
    <property type="entry name" value="GGDEF"/>
    <property type="match status" value="1"/>
</dbReference>
<gene>
    <name evidence="3" type="ORF">ADL15_24195</name>
</gene>
<dbReference type="InterPro" id="IPR000160">
    <property type="entry name" value="GGDEF_dom"/>
</dbReference>
<dbReference type="SUPFAM" id="SSF55073">
    <property type="entry name" value="Nucleotide cyclase"/>
    <property type="match status" value="1"/>
</dbReference>
<dbReference type="Proteomes" id="UP000053244">
    <property type="component" value="Unassembled WGS sequence"/>
</dbReference>
<keyword evidence="1" id="KW-0812">Transmembrane</keyword>
<dbReference type="AlphaFoldDB" id="A0A101JPP6"/>
<dbReference type="PANTHER" id="PTHR45138">
    <property type="entry name" value="REGULATORY COMPONENTS OF SENSORY TRANSDUCTION SYSTEM"/>
    <property type="match status" value="1"/>
</dbReference>
<feature type="transmembrane region" description="Helical" evidence="1">
    <location>
        <begin position="78"/>
        <end position="98"/>
    </location>
</feature>
<comment type="caution">
    <text evidence="3">The sequence shown here is derived from an EMBL/GenBank/DDBJ whole genome shotgun (WGS) entry which is preliminary data.</text>
</comment>
<dbReference type="InterPro" id="IPR029787">
    <property type="entry name" value="Nucleotide_cyclase"/>
</dbReference>
<dbReference type="Gene3D" id="3.30.70.270">
    <property type="match status" value="1"/>
</dbReference>
<dbReference type="FunFam" id="3.30.70.270:FF:000001">
    <property type="entry name" value="Diguanylate cyclase domain protein"/>
    <property type="match status" value="1"/>
</dbReference>
<dbReference type="GO" id="GO:0043709">
    <property type="term" value="P:cell adhesion involved in single-species biofilm formation"/>
    <property type="evidence" value="ECO:0007669"/>
    <property type="project" value="TreeGrafter"/>
</dbReference>
<proteinExistence type="predicted"/>